<accession>A0A086THB1</accession>
<reference evidence="2" key="1">
    <citation type="journal article" date="2014" name="Genome Announc.">
        <title>Genome sequence and annotation of Acremonium chrysogenum, producer of the beta-lactam antibiotic cephalosporin C.</title>
        <authorList>
            <person name="Terfehr D."/>
            <person name="Dahlmann T.A."/>
            <person name="Specht T."/>
            <person name="Zadra I."/>
            <person name="Kuernsteiner H."/>
            <person name="Kueck U."/>
        </authorList>
    </citation>
    <scope>NUCLEOTIDE SEQUENCE [LARGE SCALE GENOMIC DNA]</scope>
    <source>
        <strain evidence="2">ATCC 11550 / CBS 779.69 / DSM 880 / IAM 14645 / JCM 23072 / IMI 49137</strain>
    </source>
</reference>
<protein>
    <submittedName>
        <fullName evidence="1">Uncharacterized protein</fullName>
    </submittedName>
</protein>
<proteinExistence type="predicted"/>
<organism evidence="1 2">
    <name type="scientific">Hapsidospora chrysogenum (strain ATCC 11550 / CBS 779.69 / DSM 880 / IAM 14645 / JCM 23072 / IMI 49137)</name>
    <name type="common">Acremonium chrysogenum</name>
    <dbReference type="NCBI Taxonomy" id="857340"/>
    <lineage>
        <taxon>Eukaryota</taxon>
        <taxon>Fungi</taxon>
        <taxon>Dikarya</taxon>
        <taxon>Ascomycota</taxon>
        <taxon>Pezizomycotina</taxon>
        <taxon>Sordariomycetes</taxon>
        <taxon>Hypocreomycetidae</taxon>
        <taxon>Hypocreales</taxon>
        <taxon>Bionectriaceae</taxon>
        <taxon>Hapsidospora</taxon>
    </lineage>
</organism>
<dbReference type="HOGENOM" id="CLU_2262921_0_0_1"/>
<dbReference type="AlphaFoldDB" id="A0A086THB1"/>
<gene>
    <name evidence="1" type="ORF">ACRE_005030</name>
</gene>
<evidence type="ECO:0000313" key="1">
    <source>
        <dbReference type="EMBL" id="KFH48743.1"/>
    </source>
</evidence>
<dbReference type="EMBL" id="JPKY01000002">
    <property type="protein sequence ID" value="KFH48743.1"/>
    <property type="molecule type" value="Genomic_DNA"/>
</dbReference>
<name>A0A086THB1_HAPC1</name>
<dbReference type="Proteomes" id="UP000029964">
    <property type="component" value="Unassembled WGS sequence"/>
</dbReference>
<keyword evidence="2" id="KW-1185">Reference proteome</keyword>
<comment type="caution">
    <text evidence="1">The sequence shown here is derived from an EMBL/GenBank/DDBJ whole genome shotgun (WGS) entry which is preliminary data.</text>
</comment>
<evidence type="ECO:0000313" key="2">
    <source>
        <dbReference type="Proteomes" id="UP000029964"/>
    </source>
</evidence>
<sequence length="103" mass="11200">MWPCGRGRGVWGDTLVETAAEIAPVGSQGFFPHRNQPQHRNAISIESLPLAPDSSRRERDTLQKLVAPSRQLIVALVSDLDGGLRAVSLLTHVKFVSSINAQC</sequence>